<dbReference type="Gene3D" id="3.50.50.60">
    <property type="entry name" value="FAD/NAD(P)-binding domain"/>
    <property type="match status" value="2"/>
</dbReference>
<evidence type="ECO:0000256" key="2">
    <source>
        <dbReference type="ARBA" id="ARBA00038825"/>
    </source>
</evidence>
<evidence type="ECO:0000256" key="3">
    <source>
        <dbReference type="ARBA" id="ARBA00040298"/>
    </source>
</evidence>
<evidence type="ECO:0000313" key="6">
    <source>
        <dbReference type="Proteomes" id="UP000282515"/>
    </source>
</evidence>
<sequence>MSRVDAVVIGSGPNGLVGANRLADAGWSVLVLEQQPDFGGAVRHDTEVYEGFRHDTFSAFYPLAAASPALLALDLERWGVRWRHAPAVLGHPFPDGSWALQTRDREQTAAGFEQAHPGDGEAWLRLCALWDEIGEQLIGALLSPFPPVRHGAGLAAKLPKAGGLDLVKMLLTPAIDLWRGRFQGRHPTILLAGNAGHSDIPLAAPGSGVMGLLMTMLGQTVGFPVPEGGAGELSAALVRRLEAHGGAVRCNAEVTHIDVDRGRVTGVRTADGERYETDVVLADVSAPALYGRLLDEHDVPARVRRRMSTFQWDPGTVKVDWALDGPVPWESPPTHTPGTVHIADSLPQMSEALSQVHAGLIPDRPFLLTGLMATTDPTRSPEGTEAMWAYTHVPQQVRGDVGDQLAGTWDPDERERFADRMQARIEALAPGFGSRVLSRRVLGPRELQARNANLFGGAVGGGTQQLHQELIFRPVAGTGRADTAIRGLYLASSSAHPGGGVHGAAGNNAARAALFRARLPRALGMR</sequence>
<dbReference type="AlphaFoldDB" id="A0A3L8PM89"/>
<dbReference type="PANTHER" id="PTHR10668">
    <property type="entry name" value="PHYTOENE DEHYDROGENASE"/>
    <property type="match status" value="1"/>
</dbReference>
<dbReference type="GO" id="GO:0016491">
    <property type="term" value="F:oxidoreductase activity"/>
    <property type="evidence" value="ECO:0007669"/>
    <property type="project" value="InterPro"/>
</dbReference>
<feature type="domain" description="Amine oxidase" evidence="4">
    <location>
        <begin position="222"/>
        <end position="512"/>
    </location>
</feature>
<dbReference type="Pfam" id="PF13450">
    <property type="entry name" value="NAD_binding_8"/>
    <property type="match status" value="1"/>
</dbReference>
<dbReference type="InterPro" id="IPR002937">
    <property type="entry name" value="Amino_oxidase"/>
</dbReference>
<protein>
    <recommendedName>
        <fullName evidence="3">Pyridine nucleotide-disulfide oxidoreductase domain-containing protein 2</fullName>
    </recommendedName>
</protein>
<accession>A0A3L8PM89</accession>
<gene>
    <name evidence="5" type="ORF">D9V41_08110</name>
</gene>
<name>A0A3L8PM89_9ACTN</name>
<dbReference type="Pfam" id="PF01593">
    <property type="entry name" value="Amino_oxidase"/>
    <property type="match status" value="1"/>
</dbReference>
<dbReference type="PANTHER" id="PTHR10668:SF105">
    <property type="entry name" value="DEHYDROGENASE-RELATED"/>
    <property type="match status" value="1"/>
</dbReference>
<keyword evidence="6" id="KW-1185">Reference proteome</keyword>
<dbReference type="EMBL" id="RDBF01000005">
    <property type="protein sequence ID" value="RLV55863.1"/>
    <property type="molecule type" value="Genomic_DNA"/>
</dbReference>
<comment type="function">
    <text evidence="1">Probable oxidoreductase that may play a role as regulator of mitochondrial function.</text>
</comment>
<organism evidence="5 6">
    <name type="scientific">Aeromicrobium phragmitis</name>
    <dbReference type="NCBI Taxonomy" id="2478914"/>
    <lineage>
        <taxon>Bacteria</taxon>
        <taxon>Bacillati</taxon>
        <taxon>Actinomycetota</taxon>
        <taxon>Actinomycetes</taxon>
        <taxon>Propionibacteriales</taxon>
        <taxon>Nocardioidaceae</taxon>
        <taxon>Aeromicrobium</taxon>
    </lineage>
</organism>
<comment type="caution">
    <text evidence="5">The sequence shown here is derived from an EMBL/GenBank/DDBJ whole genome shotgun (WGS) entry which is preliminary data.</text>
</comment>
<dbReference type="PRINTS" id="PR00411">
    <property type="entry name" value="PNDRDTASEI"/>
</dbReference>
<dbReference type="RefSeq" id="WP_121794059.1">
    <property type="nucleotide sequence ID" value="NZ_RDBF01000005.1"/>
</dbReference>
<dbReference type="OrthoDB" id="833207at2"/>
<reference evidence="5 6" key="1">
    <citation type="submission" date="2018-10" db="EMBL/GenBank/DDBJ databases">
        <title>Aeromicrobium sp. 9W16Y-2 whole genome shotgun sequence.</title>
        <authorList>
            <person name="Li F."/>
        </authorList>
    </citation>
    <scope>NUCLEOTIDE SEQUENCE [LARGE SCALE GENOMIC DNA]</scope>
    <source>
        <strain evidence="5 6">9W16Y-2</strain>
    </source>
</reference>
<evidence type="ECO:0000259" key="4">
    <source>
        <dbReference type="Pfam" id="PF01593"/>
    </source>
</evidence>
<dbReference type="InterPro" id="IPR036188">
    <property type="entry name" value="FAD/NAD-bd_sf"/>
</dbReference>
<proteinExistence type="predicted"/>
<dbReference type="SUPFAM" id="SSF51905">
    <property type="entry name" value="FAD/NAD(P)-binding domain"/>
    <property type="match status" value="1"/>
</dbReference>
<dbReference type="Proteomes" id="UP000282515">
    <property type="component" value="Unassembled WGS sequence"/>
</dbReference>
<evidence type="ECO:0000313" key="5">
    <source>
        <dbReference type="EMBL" id="RLV55863.1"/>
    </source>
</evidence>
<comment type="subunit">
    <text evidence="2">Interacts with COX5B; this interaction may contribute to localize PYROXD2 to the inner face of the inner mitochondrial membrane.</text>
</comment>
<evidence type="ECO:0000256" key="1">
    <source>
        <dbReference type="ARBA" id="ARBA00037217"/>
    </source>
</evidence>